<dbReference type="EMBL" id="GGEC01032503">
    <property type="protein sequence ID" value="MBX12987.1"/>
    <property type="molecule type" value="Transcribed_RNA"/>
</dbReference>
<proteinExistence type="predicted"/>
<name>A0A2P2L4T6_RHIMU</name>
<accession>A0A2P2L4T6</accession>
<evidence type="ECO:0000313" key="1">
    <source>
        <dbReference type="EMBL" id="MBX12987.1"/>
    </source>
</evidence>
<organism evidence="1">
    <name type="scientific">Rhizophora mucronata</name>
    <name type="common">Asiatic mangrove</name>
    <dbReference type="NCBI Taxonomy" id="61149"/>
    <lineage>
        <taxon>Eukaryota</taxon>
        <taxon>Viridiplantae</taxon>
        <taxon>Streptophyta</taxon>
        <taxon>Embryophyta</taxon>
        <taxon>Tracheophyta</taxon>
        <taxon>Spermatophyta</taxon>
        <taxon>Magnoliopsida</taxon>
        <taxon>eudicotyledons</taxon>
        <taxon>Gunneridae</taxon>
        <taxon>Pentapetalae</taxon>
        <taxon>rosids</taxon>
        <taxon>fabids</taxon>
        <taxon>Malpighiales</taxon>
        <taxon>Rhizophoraceae</taxon>
        <taxon>Rhizophora</taxon>
    </lineage>
</organism>
<sequence>MSIVNMTRSSVSSHQLGQFTKPKSRCRINGTRDFSRVHLNFREQFNQNSSTMRNYKHITHKGLLDPFISDHSQQNRATPPQHSAHLNIWINAPTSRWISKCSYFTILKNQGENISK</sequence>
<protein>
    <submittedName>
        <fullName evidence="1">Uncharacterized protein</fullName>
    </submittedName>
</protein>
<reference evidence="1" key="1">
    <citation type="submission" date="2018-02" db="EMBL/GenBank/DDBJ databases">
        <title>Rhizophora mucronata_Transcriptome.</title>
        <authorList>
            <person name="Meera S.P."/>
            <person name="Sreeshan A."/>
            <person name="Augustine A."/>
        </authorList>
    </citation>
    <scope>NUCLEOTIDE SEQUENCE</scope>
    <source>
        <tissue evidence="1">Leaf</tissue>
    </source>
</reference>
<dbReference type="AlphaFoldDB" id="A0A2P2L4T6"/>